<keyword evidence="3" id="KW-1185">Reference proteome</keyword>
<name>A0ABZ0VDS2_9MICO</name>
<reference evidence="2 3" key="1">
    <citation type="submission" date="2023-06" db="EMBL/GenBank/DDBJ databases">
        <title>Rock-solubilizing bacteria, Microbacterium invictum, promotes re-establishment of vegetation in rocky wasteland by accelerating rock bio-weathering and reshaping soil bacterial community.</title>
        <authorList>
            <person name="Liu C."/>
        </authorList>
    </citation>
    <scope>NUCLEOTIDE SEQUENCE [LARGE SCALE GENOMIC DNA]</scope>
    <source>
        <strain evidence="2 3">X-18</strain>
    </source>
</reference>
<evidence type="ECO:0000256" key="1">
    <source>
        <dbReference type="SAM" id="MobiDB-lite"/>
    </source>
</evidence>
<dbReference type="Proteomes" id="UP001324533">
    <property type="component" value="Chromosome"/>
</dbReference>
<dbReference type="EMBL" id="CP139779">
    <property type="protein sequence ID" value="WQB71772.1"/>
    <property type="molecule type" value="Genomic_DNA"/>
</dbReference>
<feature type="region of interest" description="Disordered" evidence="1">
    <location>
        <begin position="26"/>
        <end position="69"/>
    </location>
</feature>
<proteinExistence type="predicted"/>
<dbReference type="RefSeq" id="WP_322411885.1">
    <property type="nucleotide sequence ID" value="NZ_CP139779.1"/>
</dbReference>
<sequence>MSETTPEQPARDGEDLAEIRAEIDELRAVPEEELTSPTPAGLLAAEPEPEPTDPIGSADDDDAEPTVTS</sequence>
<organism evidence="2 3">
    <name type="scientific">Microbacterium invictum</name>
    <dbReference type="NCBI Taxonomy" id="515415"/>
    <lineage>
        <taxon>Bacteria</taxon>
        <taxon>Bacillati</taxon>
        <taxon>Actinomycetota</taxon>
        <taxon>Actinomycetes</taxon>
        <taxon>Micrococcales</taxon>
        <taxon>Microbacteriaceae</taxon>
        <taxon>Microbacterium</taxon>
    </lineage>
</organism>
<gene>
    <name evidence="2" type="ORF">T9R20_07425</name>
</gene>
<protein>
    <submittedName>
        <fullName evidence="2">Uncharacterized protein</fullName>
    </submittedName>
</protein>
<accession>A0ABZ0VDS2</accession>
<evidence type="ECO:0000313" key="2">
    <source>
        <dbReference type="EMBL" id="WQB71772.1"/>
    </source>
</evidence>
<evidence type="ECO:0000313" key="3">
    <source>
        <dbReference type="Proteomes" id="UP001324533"/>
    </source>
</evidence>
<feature type="compositionally biased region" description="Acidic residues" evidence="1">
    <location>
        <begin position="58"/>
        <end position="69"/>
    </location>
</feature>